<dbReference type="OrthoDB" id="284920at2"/>
<keyword evidence="3" id="KW-1185">Reference proteome</keyword>
<organism evidence="2 3">
    <name type="scientific">Stieleria varia</name>
    <dbReference type="NCBI Taxonomy" id="2528005"/>
    <lineage>
        <taxon>Bacteria</taxon>
        <taxon>Pseudomonadati</taxon>
        <taxon>Planctomycetota</taxon>
        <taxon>Planctomycetia</taxon>
        <taxon>Pirellulales</taxon>
        <taxon>Pirellulaceae</taxon>
        <taxon>Stieleria</taxon>
    </lineage>
</organism>
<dbReference type="EMBL" id="SJPN01000001">
    <property type="protein sequence ID" value="TWU07653.1"/>
    <property type="molecule type" value="Genomic_DNA"/>
</dbReference>
<proteinExistence type="predicted"/>
<evidence type="ECO:0000313" key="3">
    <source>
        <dbReference type="Proteomes" id="UP000320176"/>
    </source>
</evidence>
<evidence type="ECO:0000256" key="1">
    <source>
        <dbReference type="SAM" id="Phobius"/>
    </source>
</evidence>
<dbReference type="AlphaFoldDB" id="A0A5C6B6F4"/>
<feature type="transmembrane region" description="Helical" evidence="1">
    <location>
        <begin position="14"/>
        <end position="33"/>
    </location>
</feature>
<name>A0A5C6B6F4_9BACT</name>
<keyword evidence="1" id="KW-0812">Transmembrane</keyword>
<sequence length="72" mass="8429">MTSERKNASGWTKLALVVCVMAFVWLIVLPRLAKQDVVEARIRWLDEKRIDPAAMFYTELDSMDDYLSRIDH</sequence>
<dbReference type="Proteomes" id="UP000320176">
    <property type="component" value="Unassembled WGS sequence"/>
</dbReference>
<dbReference type="RefSeq" id="WP_146517846.1">
    <property type="nucleotide sequence ID" value="NZ_CP151726.1"/>
</dbReference>
<keyword evidence="1" id="KW-0472">Membrane</keyword>
<gene>
    <name evidence="2" type="ORF">Pla52n_02260</name>
</gene>
<reference evidence="2 3" key="1">
    <citation type="submission" date="2019-02" db="EMBL/GenBank/DDBJ databases">
        <title>Deep-cultivation of Planctomycetes and their phenomic and genomic characterization uncovers novel biology.</title>
        <authorList>
            <person name="Wiegand S."/>
            <person name="Jogler M."/>
            <person name="Boedeker C."/>
            <person name="Pinto D."/>
            <person name="Vollmers J."/>
            <person name="Rivas-Marin E."/>
            <person name="Kohn T."/>
            <person name="Peeters S.H."/>
            <person name="Heuer A."/>
            <person name="Rast P."/>
            <person name="Oberbeckmann S."/>
            <person name="Bunk B."/>
            <person name="Jeske O."/>
            <person name="Meyerdierks A."/>
            <person name="Storesund J.E."/>
            <person name="Kallscheuer N."/>
            <person name="Luecker S."/>
            <person name="Lage O.M."/>
            <person name="Pohl T."/>
            <person name="Merkel B.J."/>
            <person name="Hornburger P."/>
            <person name="Mueller R.-W."/>
            <person name="Bruemmer F."/>
            <person name="Labrenz M."/>
            <person name="Spormann A.M."/>
            <person name="Op Den Camp H."/>
            <person name="Overmann J."/>
            <person name="Amann R."/>
            <person name="Jetten M.S.M."/>
            <person name="Mascher T."/>
            <person name="Medema M.H."/>
            <person name="Devos D.P."/>
            <person name="Kaster A.-K."/>
            <person name="Ovreas L."/>
            <person name="Rohde M."/>
            <person name="Galperin M.Y."/>
            <person name="Jogler C."/>
        </authorList>
    </citation>
    <scope>NUCLEOTIDE SEQUENCE [LARGE SCALE GENOMIC DNA]</scope>
    <source>
        <strain evidence="2 3">Pla52n</strain>
    </source>
</reference>
<protein>
    <submittedName>
        <fullName evidence="2">Uncharacterized protein</fullName>
    </submittedName>
</protein>
<accession>A0A5C6B6F4</accession>
<evidence type="ECO:0000313" key="2">
    <source>
        <dbReference type="EMBL" id="TWU07653.1"/>
    </source>
</evidence>
<keyword evidence="1" id="KW-1133">Transmembrane helix</keyword>
<comment type="caution">
    <text evidence="2">The sequence shown here is derived from an EMBL/GenBank/DDBJ whole genome shotgun (WGS) entry which is preliminary data.</text>
</comment>